<accession>A0ABN8DE09</accession>
<feature type="compositionally biased region" description="Polar residues" evidence="1">
    <location>
        <begin position="877"/>
        <end position="887"/>
    </location>
</feature>
<feature type="region of interest" description="Disordered" evidence="1">
    <location>
        <begin position="622"/>
        <end position="641"/>
    </location>
</feature>
<evidence type="ECO:0000313" key="2">
    <source>
        <dbReference type="EMBL" id="CAH0522474.1"/>
    </source>
</evidence>
<dbReference type="EMBL" id="CAKLCB010000389">
    <property type="protein sequence ID" value="CAH0522474.1"/>
    <property type="molecule type" value="Genomic_DNA"/>
</dbReference>
<protein>
    <submittedName>
        <fullName evidence="2">Uncharacterized protein</fullName>
    </submittedName>
</protein>
<sequence length="967" mass="106030">MFIGTQSVAITNLHNVMNENVAASNGHNQGLPRPPLPPSLRSINRHLTYHDQDKVNIDWEHSLQQFAATVSDDLNDLHARFLHEKVVNFTAWKRLWKDMRMSAAFLVEFWESTPTTTHKTILQQALDGLVWCIEEHNGEFDKVTDVAALIGRVFAIYCAYSVQVGSPKHKIDADPRAWTALLTINVVMSGVGAKLFPIAAREVRAMMHRLVVQENAFLRCLQGFGPRVRVKNRTPRSGAVVMHDLLRVADSTEESVPIHQSKAEKIGSLNDRYNELISRARAGPSVSSVGGRLGLRQAKKAVESPPLLSASLLQESKDDGKGLARTLTIYMEYKANEEGRKSDRIVRATAVREKESQQMLDSVSDTSSNILDLSDHGSAMSGPPRVVAESVTSNRRGSYRRRNSDASEALLVELESDLCADISRDYLEPSRAQSYQKLARAPNEKPYSTLSEVSEADSNALAELECELEQSADVISSEIRENALLEEAWTRARRRYGRKAAVLRNDPRATISTVKFPRTISTRSTAKGVRTNSETSHLLFADSWAVSSSGDNDEVAAIQAELDAVPTLSRSQMTERSSHGIDNQRKLFASSSSSKALSVVSDSSELIAQLQAELDFSAELKTSEPASSDVDRAKPRRSSRLSFVASVADNKTVEDLERELNPDDDAIGTALPPFVPASATTIRKRGMTTSKQPAQRTCMTRSSAKKKRLNTATASIVTCDRQLPADQTSKAQGEQQLFVSGLTVHPESSRVSFVSSDTESDGIAELVAELEIPAAVQISTRADQSRNLSAKRLGTRSTVRYQSPASPIVETPHSISGCSKISPIFAAIPDVVGLRRSSRLSPYASETESDGLDELMTELESDPHVVSMKKAKKPRTRVTTVRKQPSRVQGAKPRQNQSKRLKLACAPRAARQPQSQKVTEKPFTRQSAAVSVNVPSSRRSTRSSSTAFGSESDGLAELEAELQAGHT</sequence>
<gene>
    <name evidence="2" type="ORF">PBS001_LOCUS8904</name>
</gene>
<proteinExistence type="predicted"/>
<comment type="caution">
    <text evidence="2">The sequence shown here is derived from an EMBL/GenBank/DDBJ whole genome shotgun (WGS) entry which is preliminary data.</text>
</comment>
<evidence type="ECO:0000256" key="1">
    <source>
        <dbReference type="SAM" id="MobiDB-lite"/>
    </source>
</evidence>
<name>A0ABN8DE09_9STRA</name>
<feature type="compositionally biased region" description="Low complexity" evidence="1">
    <location>
        <begin position="927"/>
        <end position="952"/>
    </location>
</feature>
<organism evidence="2 3">
    <name type="scientific">Peronospora belbahrii</name>
    <dbReference type="NCBI Taxonomy" id="622444"/>
    <lineage>
        <taxon>Eukaryota</taxon>
        <taxon>Sar</taxon>
        <taxon>Stramenopiles</taxon>
        <taxon>Oomycota</taxon>
        <taxon>Peronosporomycetes</taxon>
        <taxon>Peronosporales</taxon>
        <taxon>Peronosporaceae</taxon>
        <taxon>Peronospora</taxon>
    </lineage>
</organism>
<dbReference type="Pfam" id="PF09808">
    <property type="entry name" value="SNAPC1"/>
    <property type="match status" value="1"/>
</dbReference>
<dbReference type="Proteomes" id="UP001158986">
    <property type="component" value="Unassembled WGS sequence"/>
</dbReference>
<reference evidence="2 3" key="1">
    <citation type="submission" date="2021-11" db="EMBL/GenBank/DDBJ databases">
        <authorList>
            <person name="Islam A."/>
            <person name="Islam S."/>
            <person name="Flora M.S."/>
            <person name="Rahman M."/>
            <person name="Ziaur R.M."/>
            <person name="Epstein J.H."/>
            <person name="Hassan M."/>
            <person name="Klassen M."/>
            <person name="Woodard K."/>
            <person name="Webb A."/>
            <person name="Webby R.J."/>
            <person name="El Zowalaty M.E."/>
        </authorList>
    </citation>
    <scope>NUCLEOTIDE SEQUENCE [LARGE SCALE GENOMIC DNA]</scope>
    <source>
        <strain evidence="2">Pbs1</strain>
    </source>
</reference>
<dbReference type="InterPro" id="IPR019188">
    <property type="entry name" value="SNAPC1"/>
</dbReference>
<feature type="region of interest" description="Disordered" evidence="1">
    <location>
        <begin position="865"/>
        <end position="967"/>
    </location>
</feature>
<keyword evidence="3" id="KW-1185">Reference proteome</keyword>
<evidence type="ECO:0000313" key="3">
    <source>
        <dbReference type="Proteomes" id="UP001158986"/>
    </source>
</evidence>
<feature type="compositionally biased region" description="Basic residues" evidence="1">
    <location>
        <begin position="867"/>
        <end position="876"/>
    </location>
</feature>